<sequence>TPLKKAIQPAQQTNSKKDPKGFKIGDRSKPKYKKGFTEADILEIPKGERPLPETYLDENYMAAHLKSFEDGGGFLFTLDDISDINRSGFNPKKFIMQKADLEQVIAEYKKANDISVLESALGYDPGSLANKDIYMLTLEKPTVLMPSGNEGGVNALWRPGGLTFPGGMREAVLDNVSIPHNNSIDTIMRSQKVLKIQ</sequence>
<protein>
    <submittedName>
        <fullName evidence="2">Uncharacterized protein</fullName>
    </submittedName>
</protein>
<reference evidence="2" key="1">
    <citation type="journal article" date="2019" name="Sci. Rep.">
        <title>Draft genome of Tanacetum cinerariifolium, the natural source of mosquito coil.</title>
        <authorList>
            <person name="Yamashiro T."/>
            <person name="Shiraishi A."/>
            <person name="Satake H."/>
            <person name="Nakayama K."/>
        </authorList>
    </citation>
    <scope>NUCLEOTIDE SEQUENCE</scope>
</reference>
<comment type="caution">
    <text evidence="2">The sequence shown here is derived from an EMBL/GenBank/DDBJ whole genome shotgun (WGS) entry which is preliminary data.</text>
</comment>
<accession>A0A699U0E9</accession>
<proteinExistence type="predicted"/>
<feature type="non-terminal residue" evidence="2">
    <location>
        <position position="1"/>
    </location>
</feature>
<gene>
    <name evidence="2" type="ORF">Tci_888221</name>
</gene>
<feature type="compositionally biased region" description="Basic and acidic residues" evidence="1">
    <location>
        <begin position="15"/>
        <end position="29"/>
    </location>
</feature>
<organism evidence="2">
    <name type="scientific">Tanacetum cinerariifolium</name>
    <name type="common">Dalmatian daisy</name>
    <name type="synonym">Chrysanthemum cinerariifolium</name>
    <dbReference type="NCBI Taxonomy" id="118510"/>
    <lineage>
        <taxon>Eukaryota</taxon>
        <taxon>Viridiplantae</taxon>
        <taxon>Streptophyta</taxon>
        <taxon>Embryophyta</taxon>
        <taxon>Tracheophyta</taxon>
        <taxon>Spermatophyta</taxon>
        <taxon>Magnoliopsida</taxon>
        <taxon>eudicotyledons</taxon>
        <taxon>Gunneridae</taxon>
        <taxon>Pentapetalae</taxon>
        <taxon>asterids</taxon>
        <taxon>campanulids</taxon>
        <taxon>Asterales</taxon>
        <taxon>Asteraceae</taxon>
        <taxon>Asteroideae</taxon>
        <taxon>Anthemideae</taxon>
        <taxon>Anthemidinae</taxon>
        <taxon>Tanacetum</taxon>
    </lineage>
</organism>
<feature type="region of interest" description="Disordered" evidence="1">
    <location>
        <begin position="1"/>
        <end position="31"/>
    </location>
</feature>
<evidence type="ECO:0000256" key="1">
    <source>
        <dbReference type="SAM" id="MobiDB-lite"/>
    </source>
</evidence>
<dbReference type="EMBL" id="BKCJ011292025">
    <property type="protein sequence ID" value="GFD16252.1"/>
    <property type="molecule type" value="Genomic_DNA"/>
</dbReference>
<evidence type="ECO:0000313" key="2">
    <source>
        <dbReference type="EMBL" id="GFD16252.1"/>
    </source>
</evidence>
<name>A0A699U0E9_TANCI</name>
<dbReference type="AlphaFoldDB" id="A0A699U0E9"/>